<dbReference type="InParanoid" id="A0A2P5FR87"/>
<proteinExistence type="predicted"/>
<accession>A0A2P5FR87</accession>
<keyword evidence="2" id="KW-1185">Reference proteome</keyword>
<name>A0A2P5FR87_TREOI</name>
<dbReference type="OrthoDB" id="10569956at2759"/>
<organism evidence="1 2">
    <name type="scientific">Trema orientale</name>
    <name type="common">Charcoal tree</name>
    <name type="synonym">Celtis orientalis</name>
    <dbReference type="NCBI Taxonomy" id="63057"/>
    <lineage>
        <taxon>Eukaryota</taxon>
        <taxon>Viridiplantae</taxon>
        <taxon>Streptophyta</taxon>
        <taxon>Embryophyta</taxon>
        <taxon>Tracheophyta</taxon>
        <taxon>Spermatophyta</taxon>
        <taxon>Magnoliopsida</taxon>
        <taxon>eudicotyledons</taxon>
        <taxon>Gunneridae</taxon>
        <taxon>Pentapetalae</taxon>
        <taxon>rosids</taxon>
        <taxon>fabids</taxon>
        <taxon>Rosales</taxon>
        <taxon>Cannabaceae</taxon>
        <taxon>Trema</taxon>
    </lineage>
</organism>
<sequence length="34" mass="3908">MVKPLIILELDVTITLLVRYIVEKSLSLRLIKAL</sequence>
<gene>
    <name evidence="1" type="ORF">TorRG33x02_040980</name>
</gene>
<dbReference type="AlphaFoldDB" id="A0A2P5FR87"/>
<comment type="caution">
    <text evidence="1">The sequence shown here is derived from an EMBL/GenBank/DDBJ whole genome shotgun (WGS) entry which is preliminary data.</text>
</comment>
<dbReference type="EMBL" id="JXTC01000014">
    <property type="protein sequence ID" value="POO00320.1"/>
    <property type="molecule type" value="Genomic_DNA"/>
</dbReference>
<evidence type="ECO:0000313" key="2">
    <source>
        <dbReference type="Proteomes" id="UP000237000"/>
    </source>
</evidence>
<reference evidence="2" key="1">
    <citation type="submission" date="2016-06" db="EMBL/GenBank/DDBJ databases">
        <title>Parallel loss of symbiosis genes in relatives of nitrogen-fixing non-legume Parasponia.</title>
        <authorList>
            <person name="Van Velzen R."/>
            <person name="Holmer R."/>
            <person name="Bu F."/>
            <person name="Rutten L."/>
            <person name="Van Zeijl A."/>
            <person name="Liu W."/>
            <person name="Santuari L."/>
            <person name="Cao Q."/>
            <person name="Sharma T."/>
            <person name="Shen D."/>
            <person name="Roswanjaya Y."/>
            <person name="Wardhani T."/>
            <person name="Kalhor M.S."/>
            <person name="Jansen J."/>
            <person name="Van den Hoogen J."/>
            <person name="Gungor B."/>
            <person name="Hartog M."/>
            <person name="Hontelez J."/>
            <person name="Verver J."/>
            <person name="Yang W.-C."/>
            <person name="Schijlen E."/>
            <person name="Repin R."/>
            <person name="Schilthuizen M."/>
            <person name="Schranz E."/>
            <person name="Heidstra R."/>
            <person name="Miyata K."/>
            <person name="Fedorova E."/>
            <person name="Kohlen W."/>
            <person name="Bisseling T."/>
            <person name="Smit S."/>
            <person name="Geurts R."/>
        </authorList>
    </citation>
    <scope>NUCLEOTIDE SEQUENCE [LARGE SCALE GENOMIC DNA]</scope>
    <source>
        <strain evidence="2">cv. RG33-2</strain>
    </source>
</reference>
<dbReference type="Proteomes" id="UP000237000">
    <property type="component" value="Unassembled WGS sequence"/>
</dbReference>
<protein>
    <submittedName>
        <fullName evidence="1">Uncharacterized protein</fullName>
    </submittedName>
</protein>
<evidence type="ECO:0000313" key="1">
    <source>
        <dbReference type="EMBL" id="POO00320.1"/>
    </source>
</evidence>